<reference evidence="3" key="1">
    <citation type="journal article" date="2019" name="Int. J. Syst. Evol. Microbiol.">
        <title>The Global Catalogue of Microorganisms (GCM) 10K type strain sequencing project: providing services to taxonomists for standard genome sequencing and annotation.</title>
        <authorList>
            <consortium name="The Broad Institute Genomics Platform"/>
            <consortium name="The Broad Institute Genome Sequencing Center for Infectious Disease"/>
            <person name="Wu L."/>
            <person name="Ma J."/>
        </authorList>
    </citation>
    <scope>NUCLEOTIDE SEQUENCE [LARGE SCALE GENOMIC DNA]</scope>
    <source>
        <strain evidence="3">CGMCC 4.1641</strain>
    </source>
</reference>
<keyword evidence="3" id="KW-1185">Reference proteome</keyword>
<proteinExistence type="predicted"/>
<feature type="compositionally biased region" description="Basic and acidic residues" evidence="1">
    <location>
        <begin position="39"/>
        <end position="49"/>
    </location>
</feature>
<feature type="compositionally biased region" description="Basic and acidic residues" evidence="1">
    <location>
        <begin position="1"/>
        <end position="15"/>
    </location>
</feature>
<comment type="caution">
    <text evidence="2">The sequence shown here is derived from an EMBL/GenBank/DDBJ whole genome shotgun (WGS) entry which is preliminary data.</text>
</comment>
<sequence>MRDGEEDGVPKKAGIDLDAGTARVEKADGRCGSPRRRSGREPGRRQVTD</sequence>
<protein>
    <recommendedName>
        <fullName evidence="4">Transposase</fullName>
    </recommendedName>
</protein>
<name>A0ABV9ZT65_9ACTN</name>
<dbReference type="RefSeq" id="WP_382038566.1">
    <property type="nucleotide sequence ID" value="NZ_JBHSKJ010000004.1"/>
</dbReference>
<gene>
    <name evidence="2" type="ORF">ACFPP6_07925</name>
</gene>
<evidence type="ECO:0008006" key="4">
    <source>
        <dbReference type="Google" id="ProtNLM"/>
    </source>
</evidence>
<evidence type="ECO:0000313" key="3">
    <source>
        <dbReference type="Proteomes" id="UP001596222"/>
    </source>
</evidence>
<feature type="region of interest" description="Disordered" evidence="1">
    <location>
        <begin position="1"/>
        <end position="49"/>
    </location>
</feature>
<dbReference type="EMBL" id="JBHSKJ010000004">
    <property type="protein sequence ID" value="MFC5144604.1"/>
    <property type="molecule type" value="Genomic_DNA"/>
</dbReference>
<organism evidence="2 3">
    <name type="scientific">Streptomyces aureoversilis</name>
    <dbReference type="NCBI Taxonomy" id="67277"/>
    <lineage>
        <taxon>Bacteria</taxon>
        <taxon>Bacillati</taxon>
        <taxon>Actinomycetota</taxon>
        <taxon>Actinomycetes</taxon>
        <taxon>Kitasatosporales</taxon>
        <taxon>Streptomycetaceae</taxon>
        <taxon>Streptomyces</taxon>
    </lineage>
</organism>
<dbReference type="Proteomes" id="UP001596222">
    <property type="component" value="Unassembled WGS sequence"/>
</dbReference>
<evidence type="ECO:0000256" key="1">
    <source>
        <dbReference type="SAM" id="MobiDB-lite"/>
    </source>
</evidence>
<evidence type="ECO:0000313" key="2">
    <source>
        <dbReference type="EMBL" id="MFC5144604.1"/>
    </source>
</evidence>
<accession>A0ABV9ZT65</accession>